<organism evidence="2 3">
    <name type="scientific">Panagrellus redivivus</name>
    <name type="common">Microworm</name>
    <dbReference type="NCBI Taxonomy" id="6233"/>
    <lineage>
        <taxon>Eukaryota</taxon>
        <taxon>Metazoa</taxon>
        <taxon>Ecdysozoa</taxon>
        <taxon>Nematoda</taxon>
        <taxon>Chromadorea</taxon>
        <taxon>Rhabditida</taxon>
        <taxon>Tylenchina</taxon>
        <taxon>Panagrolaimomorpha</taxon>
        <taxon>Panagrolaimoidea</taxon>
        <taxon>Panagrolaimidae</taxon>
        <taxon>Panagrellus</taxon>
    </lineage>
</organism>
<reference evidence="2" key="1">
    <citation type="journal article" date="2013" name="Genetics">
        <title>The draft genome and transcriptome of Panagrellus redivivus are shaped by the harsh demands of a free-living lifestyle.</title>
        <authorList>
            <person name="Srinivasan J."/>
            <person name="Dillman A.R."/>
            <person name="Macchietto M.G."/>
            <person name="Heikkinen L."/>
            <person name="Lakso M."/>
            <person name="Fracchia K.M."/>
            <person name="Antoshechkin I."/>
            <person name="Mortazavi A."/>
            <person name="Wong G."/>
            <person name="Sternberg P.W."/>
        </authorList>
    </citation>
    <scope>NUCLEOTIDE SEQUENCE [LARGE SCALE GENOMIC DNA]</scope>
    <source>
        <strain evidence="2">MT8872</strain>
    </source>
</reference>
<feature type="transmembrane region" description="Helical" evidence="1">
    <location>
        <begin position="274"/>
        <end position="294"/>
    </location>
</feature>
<evidence type="ECO:0000256" key="1">
    <source>
        <dbReference type="SAM" id="Phobius"/>
    </source>
</evidence>
<dbReference type="AlphaFoldDB" id="A0A7E4VTP3"/>
<accession>A0A7E4VTP3</accession>
<dbReference type="Proteomes" id="UP000492821">
    <property type="component" value="Unassembled WGS sequence"/>
</dbReference>
<evidence type="ECO:0000313" key="2">
    <source>
        <dbReference type="Proteomes" id="UP000492821"/>
    </source>
</evidence>
<name>A0A7E4VTP3_PANRE</name>
<protein>
    <submittedName>
        <fullName evidence="3">BTB domain-containing protein</fullName>
    </submittedName>
</protein>
<keyword evidence="2" id="KW-1185">Reference proteome</keyword>
<dbReference type="WBParaSite" id="Pan_g3278.t1">
    <property type="protein sequence ID" value="Pan_g3278.t1"/>
    <property type="gene ID" value="Pan_g3278"/>
</dbReference>
<sequence length="323" mass="37682">MTKPAKVDITFPINNVKVVNDLYCTQLTHRIVPNDNLKRNCKYEVYDNCIGTKVVNIQVGPRMFKFHDGCLGRVSHELGQMATSSDRIVIENAFAQSTTLALNYILKPFHVTTITSQQKYDLVLFGARYGLPPRHISRLIDRSIYADLVEYAWKNNNTYLMAMLQKLRIPDLEIVEDFSNTNDQTWFKFVRKNSSVPKARVTDVETASGNIKVDNQPRLKNILKNTKLITLQERIPDTEMDINFTKIDERARDKFVRKYMEHEYRLKKYGRLRVFMAFVAVAMWFFLFYGVIWIDGPWPPRDNGCNRTLGVSPSHRTFYVYRG</sequence>
<reference evidence="3" key="2">
    <citation type="submission" date="2020-10" db="UniProtKB">
        <authorList>
            <consortium name="WormBaseParasite"/>
        </authorList>
    </citation>
    <scope>IDENTIFICATION</scope>
</reference>
<proteinExistence type="predicted"/>
<keyword evidence="1" id="KW-0472">Membrane</keyword>
<keyword evidence="1" id="KW-0812">Transmembrane</keyword>
<keyword evidence="1" id="KW-1133">Transmembrane helix</keyword>
<evidence type="ECO:0000313" key="3">
    <source>
        <dbReference type="WBParaSite" id="Pan_g3278.t1"/>
    </source>
</evidence>